<dbReference type="AlphaFoldDB" id="A0A820JUT6"/>
<protein>
    <submittedName>
        <fullName evidence="1">Uncharacterized protein</fullName>
    </submittedName>
</protein>
<evidence type="ECO:0000313" key="1">
    <source>
        <dbReference type="EMBL" id="CAF4330939.1"/>
    </source>
</evidence>
<dbReference type="EMBL" id="CAJOBD010044441">
    <property type="protein sequence ID" value="CAF4330939.1"/>
    <property type="molecule type" value="Genomic_DNA"/>
</dbReference>
<sequence length="69" mass="7677">MQGTQSPFDNNKTESLPGYLPLVPEMPVLLTDNVATELGLSNGIKGIFRQIVYEELDTSLTYTNTKFPK</sequence>
<organism evidence="1 2">
    <name type="scientific">Rotaria sordida</name>
    <dbReference type="NCBI Taxonomy" id="392033"/>
    <lineage>
        <taxon>Eukaryota</taxon>
        <taxon>Metazoa</taxon>
        <taxon>Spiralia</taxon>
        <taxon>Gnathifera</taxon>
        <taxon>Rotifera</taxon>
        <taxon>Eurotatoria</taxon>
        <taxon>Bdelloidea</taxon>
        <taxon>Philodinida</taxon>
        <taxon>Philodinidae</taxon>
        <taxon>Rotaria</taxon>
    </lineage>
</organism>
<reference evidence="1" key="1">
    <citation type="submission" date="2021-02" db="EMBL/GenBank/DDBJ databases">
        <authorList>
            <person name="Nowell W R."/>
        </authorList>
    </citation>
    <scope>NUCLEOTIDE SEQUENCE</scope>
</reference>
<accession>A0A820JUT6</accession>
<proteinExistence type="predicted"/>
<dbReference type="Proteomes" id="UP000663836">
    <property type="component" value="Unassembled WGS sequence"/>
</dbReference>
<gene>
    <name evidence="1" type="ORF">JBS370_LOCUS41314</name>
</gene>
<name>A0A820JUT6_9BILA</name>
<comment type="caution">
    <text evidence="1">The sequence shown here is derived from an EMBL/GenBank/DDBJ whole genome shotgun (WGS) entry which is preliminary data.</text>
</comment>
<evidence type="ECO:0000313" key="2">
    <source>
        <dbReference type="Proteomes" id="UP000663836"/>
    </source>
</evidence>
<feature type="non-terminal residue" evidence="1">
    <location>
        <position position="1"/>
    </location>
</feature>